<evidence type="ECO:0000313" key="19">
    <source>
        <dbReference type="Proteomes" id="UP000694850"/>
    </source>
</evidence>
<keyword evidence="16" id="KW-1280">Immunoglobulin</keyword>
<evidence type="ECO:0000256" key="14">
    <source>
        <dbReference type="ARBA" id="ARBA00023242"/>
    </source>
</evidence>
<dbReference type="GO" id="GO:0002250">
    <property type="term" value="P:adaptive immune response"/>
    <property type="evidence" value="ECO:0007669"/>
    <property type="project" value="UniProtKB-KW"/>
</dbReference>
<dbReference type="GO" id="GO:0000981">
    <property type="term" value="F:DNA-binding transcription factor activity, RNA polymerase II-specific"/>
    <property type="evidence" value="ECO:0007669"/>
    <property type="project" value="TreeGrafter"/>
</dbReference>
<evidence type="ECO:0000256" key="15">
    <source>
        <dbReference type="ARBA" id="ARBA00023319"/>
    </source>
</evidence>
<keyword evidence="15" id="KW-0393">Immunoglobulin domain</keyword>
<dbReference type="GeneID" id="103213361"/>
<keyword evidence="7" id="KW-0677">Repeat</keyword>
<evidence type="ECO:0000256" key="16">
    <source>
        <dbReference type="ARBA" id="ARBA00043265"/>
    </source>
</evidence>
<dbReference type="InterPro" id="IPR013783">
    <property type="entry name" value="Ig-like_fold"/>
</dbReference>
<dbReference type="GO" id="GO:0005886">
    <property type="term" value="C:plasma membrane"/>
    <property type="evidence" value="ECO:0007669"/>
    <property type="project" value="UniProtKB-SubCell"/>
</dbReference>
<protein>
    <submittedName>
        <fullName evidence="20">Double homeobox protein A-like</fullName>
    </submittedName>
</protein>
<dbReference type="InterPro" id="IPR001356">
    <property type="entry name" value="HD"/>
</dbReference>
<dbReference type="PANTHER" id="PTHR46123">
    <property type="entry name" value="MIX-TYPE HOMEOBOX GENE 1-RELATED"/>
    <property type="match status" value="1"/>
</dbReference>
<evidence type="ECO:0000256" key="17">
    <source>
        <dbReference type="PROSITE-ProRule" id="PRU00108"/>
    </source>
</evidence>
<dbReference type="SUPFAM" id="SSF46689">
    <property type="entry name" value="Homeodomain-like"/>
    <property type="match status" value="2"/>
</dbReference>
<keyword evidence="9 17" id="KW-0238">DNA-binding</keyword>
<evidence type="ECO:0000256" key="4">
    <source>
        <dbReference type="ARBA" id="ARBA00022475"/>
    </source>
</evidence>
<sequence>MVLNPSQLHVLQASFEQNPYPVITTREELAQEIGIEESRVQDWFQNHRRRHLRKSPLASGAASASAAGKQLPPRSPGRVPKAARCKRTSISRWQASVLVEAFQENRWPGIQTREELTRQTGLPESRIHTWFQNRRARQAKDRAPGDCGAGSSPQRPEVLAGGDQSTGAAGLDSQASQVGVSQPEGVVTAQLPLAMQRREVSSVLVTGVCAQVQLVQSGAEVKSPGESLKISCKASGYSFTSYWISWVRQMPGKGLEWVGRIYPDDSDMSYSPSFQGQVSISTDNSISTAFLQWSSLKATDTALYYCARGT</sequence>
<evidence type="ECO:0000256" key="3">
    <source>
        <dbReference type="ARBA" id="ARBA00004613"/>
    </source>
</evidence>
<evidence type="ECO:0000256" key="11">
    <source>
        <dbReference type="ARBA" id="ARBA00023136"/>
    </source>
</evidence>
<evidence type="ECO:0000256" key="6">
    <source>
        <dbReference type="ARBA" id="ARBA00022729"/>
    </source>
</evidence>
<evidence type="ECO:0000313" key="20">
    <source>
        <dbReference type="RefSeq" id="XP_007957360.2"/>
    </source>
</evidence>
<evidence type="ECO:0000256" key="1">
    <source>
        <dbReference type="ARBA" id="ARBA00004123"/>
    </source>
</evidence>
<keyword evidence="19" id="KW-1185">Reference proteome</keyword>
<dbReference type="SUPFAM" id="SSF48726">
    <property type="entry name" value="Immunoglobulin"/>
    <property type="match status" value="1"/>
</dbReference>
<evidence type="ECO:0000256" key="8">
    <source>
        <dbReference type="ARBA" id="ARBA00022859"/>
    </source>
</evidence>
<dbReference type="AlphaFoldDB" id="A0A8B7BB19"/>
<dbReference type="RefSeq" id="XP_007957360.2">
    <property type="nucleotide sequence ID" value="XM_007959169.2"/>
</dbReference>
<dbReference type="Proteomes" id="UP000694850">
    <property type="component" value="Unplaced"/>
</dbReference>
<dbReference type="PROSITE" id="PS50835">
    <property type="entry name" value="IG_LIKE"/>
    <property type="match status" value="1"/>
</dbReference>
<evidence type="ECO:0000256" key="10">
    <source>
        <dbReference type="ARBA" id="ARBA00023130"/>
    </source>
</evidence>
<evidence type="ECO:0000256" key="5">
    <source>
        <dbReference type="ARBA" id="ARBA00022525"/>
    </source>
</evidence>
<dbReference type="OrthoDB" id="6159439at2759"/>
<dbReference type="CDD" id="cd04981">
    <property type="entry name" value="IgV_H"/>
    <property type="match status" value="1"/>
</dbReference>
<proteinExistence type="predicted"/>
<dbReference type="InterPro" id="IPR009057">
    <property type="entry name" value="Homeodomain-like_sf"/>
</dbReference>
<keyword evidence="5" id="KW-0964">Secreted</keyword>
<dbReference type="FunFam" id="2.60.40.10:FF:001072">
    <property type="entry name" value="Immunoglobulin heavy variable V1-24"/>
    <property type="match status" value="1"/>
</dbReference>
<name>A0A8B7BB19_ORYAF</name>
<evidence type="ECO:0000256" key="13">
    <source>
        <dbReference type="ARBA" id="ARBA00023157"/>
    </source>
</evidence>
<keyword evidence="13" id="KW-1015">Disulfide bond</keyword>
<keyword evidence="11" id="KW-0472">Membrane</keyword>
<dbReference type="CDD" id="cd00086">
    <property type="entry name" value="homeodomain"/>
    <property type="match status" value="2"/>
</dbReference>
<evidence type="ECO:0000256" key="2">
    <source>
        <dbReference type="ARBA" id="ARBA00004236"/>
    </source>
</evidence>
<dbReference type="GO" id="GO:0005634">
    <property type="term" value="C:nucleus"/>
    <property type="evidence" value="ECO:0007669"/>
    <property type="project" value="UniProtKB-SubCell"/>
</dbReference>
<keyword evidence="8" id="KW-0391">Immunity</keyword>
<feature type="non-terminal residue" evidence="20">
    <location>
        <position position="310"/>
    </location>
</feature>
<keyword evidence="6" id="KW-0732">Signal</keyword>
<keyword evidence="14 17" id="KW-0539">Nucleus</keyword>
<gene>
    <name evidence="20" type="primary">LOC103213361</name>
</gene>
<dbReference type="PRINTS" id="PR00031">
    <property type="entry name" value="HTHREPRESSR"/>
</dbReference>
<dbReference type="GO" id="GO:0005576">
    <property type="term" value="C:extracellular region"/>
    <property type="evidence" value="ECO:0007669"/>
    <property type="project" value="UniProtKB-SubCell"/>
</dbReference>
<dbReference type="InterPro" id="IPR013106">
    <property type="entry name" value="Ig_V-set"/>
</dbReference>
<dbReference type="PROSITE" id="PS50071">
    <property type="entry name" value="HOMEOBOX_2"/>
    <property type="match status" value="2"/>
</dbReference>
<dbReference type="Gene3D" id="1.10.10.60">
    <property type="entry name" value="Homeodomain-like"/>
    <property type="match status" value="2"/>
</dbReference>
<keyword evidence="4" id="KW-1003">Cell membrane</keyword>
<organism evidence="19 20">
    <name type="scientific">Orycteropus afer afer</name>
    <dbReference type="NCBI Taxonomy" id="1230840"/>
    <lineage>
        <taxon>Eukaryota</taxon>
        <taxon>Metazoa</taxon>
        <taxon>Chordata</taxon>
        <taxon>Craniata</taxon>
        <taxon>Vertebrata</taxon>
        <taxon>Euteleostomi</taxon>
        <taxon>Mammalia</taxon>
        <taxon>Eutheria</taxon>
        <taxon>Afrotheria</taxon>
        <taxon>Tubulidentata</taxon>
        <taxon>Orycteropodidae</taxon>
        <taxon>Orycteropus</taxon>
    </lineage>
</organism>
<accession>A0A8B7BB19</accession>
<dbReference type="Pfam" id="PF07686">
    <property type="entry name" value="V-set"/>
    <property type="match status" value="1"/>
</dbReference>
<evidence type="ECO:0000256" key="9">
    <source>
        <dbReference type="ARBA" id="ARBA00023125"/>
    </source>
</evidence>
<dbReference type="InterPro" id="IPR007110">
    <property type="entry name" value="Ig-like_dom"/>
</dbReference>
<dbReference type="SMART" id="SM00406">
    <property type="entry name" value="IGv"/>
    <property type="match status" value="1"/>
</dbReference>
<dbReference type="Gene3D" id="2.60.40.10">
    <property type="entry name" value="Immunoglobulins"/>
    <property type="match status" value="1"/>
</dbReference>
<comment type="subcellular location">
    <subcellularLocation>
        <location evidence="2">Cell membrane</location>
    </subcellularLocation>
    <subcellularLocation>
        <location evidence="1 17 18">Nucleus</location>
    </subcellularLocation>
    <subcellularLocation>
        <location evidence="3">Secreted</location>
    </subcellularLocation>
</comment>
<dbReference type="PANTHER" id="PTHR46123:SF4">
    <property type="entry name" value="MIX-TYPE HOMEOBOX GENE 1-RELATED"/>
    <property type="match status" value="1"/>
</dbReference>
<dbReference type="SMART" id="SM00389">
    <property type="entry name" value="HOX"/>
    <property type="match status" value="2"/>
</dbReference>
<keyword evidence="10" id="KW-1064">Adaptive immunity</keyword>
<reference evidence="20" key="1">
    <citation type="submission" date="2025-08" db="UniProtKB">
        <authorList>
            <consortium name="RefSeq"/>
        </authorList>
    </citation>
    <scope>IDENTIFICATION</scope>
</reference>
<dbReference type="GO" id="GO:0000977">
    <property type="term" value="F:RNA polymerase II transcription regulatory region sequence-specific DNA binding"/>
    <property type="evidence" value="ECO:0007669"/>
    <property type="project" value="TreeGrafter"/>
</dbReference>
<dbReference type="InterPro" id="IPR000047">
    <property type="entry name" value="HTH_motif"/>
</dbReference>
<keyword evidence="12 17" id="KW-0371">Homeobox</keyword>
<dbReference type="GO" id="GO:0019814">
    <property type="term" value="C:immunoglobulin complex"/>
    <property type="evidence" value="ECO:0007669"/>
    <property type="project" value="UniProtKB-KW"/>
</dbReference>
<evidence type="ECO:0000256" key="12">
    <source>
        <dbReference type="ARBA" id="ARBA00023155"/>
    </source>
</evidence>
<evidence type="ECO:0000256" key="18">
    <source>
        <dbReference type="RuleBase" id="RU000682"/>
    </source>
</evidence>
<dbReference type="InterPro" id="IPR036179">
    <property type="entry name" value="Ig-like_dom_sf"/>
</dbReference>
<dbReference type="Pfam" id="PF00046">
    <property type="entry name" value="Homeodomain"/>
    <property type="match status" value="2"/>
</dbReference>
<dbReference type="InterPro" id="IPR051306">
    <property type="entry name" value="Homeobox_regulator"/>
</dbReference>
<evidence type="ECO:0000256" key="7">
    <source>
        <dbReference type="ARBA" id="ARBA00022737"/>
    </source>
</evidence>